<dbReference type="InterPro" id="IPR027417">
    <property type="entry name" value="P-loop_NTPase"/>
</dbReference>
<organism evidence="6 7">
    <name type="scientific">Candidatus Magasanikbacteria bacterium RIFOXYD2_FULL_41_14</name>
    <dbReference type="NCBI Taxonomy" id="1798709"/>
    <lineage>
        <taxon>Bacteria</taxon>
        <taxon>Candidatus Magasanikiibacteriota</taxon>
    </lineage>
</organism>
<dbReference type="InterPro" id="IPR003593">
    <property type="entry name" value="AAA+_ATPase"/>
</dbReference>
<keyword evidence="2" id="KW-0547">Nucleotide-binding</keyword>
<evidence type="ECO:0000256" key="3">
    <source>
        <dbReference type="ARBA" id="ARBA00022840"/>
    </source>
</evidence>
<dbReference type="InterPro" id="IPR003959">
    <property type="entry name" value="ATPase_AAA_core"/>
</dbReference>
<sequence>MLNSYFVGPLIAVVIGLIYFATKKGKEGGGFSFKKGGADILATFTVDFTALAAANRLDPVVGREDEITRLAQVMSRREKNNAILIGAPGVGKTAIVEGLASLIVKKQVPEHLQGDRLLSLDVANLLSGTKYRGEFEERAKKIIEAVCQSDRGIILFIDEIHTIIQSHGTEGAVNFADILKPALARGDLQMIGATTPEEYEKYIKTDASLERRFQPVEVKEPTEAETIGILKNVKDRYREYHKVEFTDAAIDAAVKLSQKYILSRRLPDKALDVIDECGAMIKVSHVHSDVPTILFKSAAEKYPEAAKMWNEIQELDKKIYAKKSEALTKQREDLEKRVEAMGVLVVDSDDIKKVVSDWRETE</sequence>
<evidence type="ECO:0000256" key="4">
    <source>
        <dbReference type="SAM" id="Phobius"/>
    </source>
</evidence>
<dbReference type="GO" id="GO:0005737">
    <property type="term" value="C:cytoplasm"/>
    <property type="evidence" value="ECO:0007669"/>
    <property type="project" value="TreeGrafter"/>
</dbReference>
<keyword evidence="4" id="KW-1133">Transmembrane helix</keyword>
<feature type="transmembrane region" description="Helical" evidence="4">
    <location>
        <begin position="6"/>
        <end position="22"/>
    </location>
</feature>
<keyword evidence="4" id="KW-0472">Membrane</keyword>
<dbReference type="GO" id="GO:0016887">
    <property type="term" value="F:ATP hydrolysis activity"/>
    <property type="evidence" value="ECO:0007669"/>
    <property type="project" value="InterPro"/>
</dbReference>
<comment type="caution">
    <text evidence="6">The sequence shown here is derived from an EMBL/GenBank/DDBJ whole genome shotgun (WGS) entry which is preliminary data.</text>
</comment>
<dbReference type="SMART" id="SM00382">
    <property type="entry name" value="AAA"/>
    <property type="match status" value="1"/>
</dbReference>
<keyword evidence="1" id="KW-0677">Repeat</keyword>
<dbReference type="Pfam" id="PF17871">
    <property type="entry name" value="AAA_lid_9"/>
    <property type="match status" value="1"/>
</dbReference>
<dbReference type="EMBL" id="MFRE01000024">
    <property type="protein sequence ID" value="OGH93645.1"/>
    <property type="molecule type" value="Genomic_DNA"/>
</dbReference>
<dbReference type="Proteomes" id="UP000178254">
    <property type="component" value="Unassembled WGS sequence"/>
</dbReference>
<evidence type="ECO:0000259" key="5">
    <source>
        <dbReference type="SMART" id="SM00382"/>
    </source>
</evidence>
<accession>A0A1F6PBU8</accession>
<gene>
    <name evidence="6" type="ORF">A2538_01245</name>
</gene>
<dbReference type="InterPro" id="IPR041546">
    <property type="entry name" value="ClpA/ClpB_AAA_lid"/>
</dbReference>
<dbReference type="Gene3D" id="4.10.860.10">
    <property type="entry name" value="UVR domain"/>
    <property type="match status" value="1"/>
</dbReference>
<feature type="domain" description="AAA+ ATPase" evidence="5">
    <location>
        <begin position="78"/>
        <end position="223"/>
    </location>
</feature>
<dbReference type="CDD" id="cd00009">
    <property type="entry name" value="AAA"/>
    <property type="match status" value="1"/>
</dbReference>
<evidence type="ECO:0000313" key="7">
    <source>
        <dbReference type="Proteomes" id="UP000178254"/>
    </source>
</evidence>
<dbReference type="PANTHER" id="PTHR11638:SF18">
    <property type="entry name" value="HEAT SHOCK PROTEIN 104"/>
    <property type="match status" value="1"/>
</dbReference>
<dbReference type="SUPFAM" id="SSF52540">
    <property type="entry name" value="P-loop containing nucleoside triphosphate hydrolases"/>
    <property type="match status" value="1"/>
</dbReference>
<dbReference type="Pfam" id="PF00004">
    <property type="entry name" value="AAA"/>
    <property type="match status" value="1"/>
</dbReference>
<dbReference type="InterPro" id="IPR050130">
    <property type="entry name" value="ClpA_ClpB"/>
</dbReference>
<evidence type="ECO:0000256" key="2">
    <source>
        <dbReference type="ARBA" id="ARBA00022741"/>
    </source>
</evidence>
<dbReference type="Gene3D" id="3.40.50.300">
    <property type="entry name" value="P-loop containing nucleotide triphosphate hydrolases"/>
    <property type="match status" value="1"/>
</dbReference>
<dbReference type="AlphaFoldDB" id="A0A1F6PBU8"/>
<proteinExistence type="predicted"/>
<evidence type="ECO:0000313" key="6">
    <source>
        <dbReference type="EMBL" id="OGH93645.1"/>
    </source>
</evidence>
<dbReference type="PANTHER" id="PTHR11638">
    <property type="entry name" value="ATP-DEPENDENT CLP PROTEASE"/>
    <property type="match status" value="1"/>
</dbReference>
<keyword evidence="4" id="KW-0812">Transmembrane</keyword>
<keyword evidence="3" id="KW-0067">ATP-binding</keyword>
<name>A0A1F6PBU8_9BACT</name>
<dbReference type="Gene3D" id="1.10.8.60">
    <property type="match status" value="1"/>
</dbReference>
<protein>
    <recommendedName>
        <fullName evidence="5">AAA+ ATPase domain-containing protein</fullName>
    </recommendedName>
</protein>
<reference evidence="6 7" key="1">
    <citation type="journal article" date="2016" name="Nat. Commun.">
        <title>Thousands of microbial genomes shed light on interconnected biogeochemical processes in an aquifer system.</title>
        <authorList>
            <person name="Anantharaman K."/>
            <person name="Brown C.T."/>
            <person name="Hug L.A."/>
            <person name="Sharon I."/>
            <person name="Castelle C.J."/>
            <person name="Probst A.J."/>
            <person name="Thomas B.C."/>
            <person name="Singh A."/>
            <person name="Wilkins M.J."/>
            <person name="Karaoz U."/>
            <person name="Brodie E.L."/>
            <person name="Williams K.H."/>
            <person name="Hubbard S.S."/>
            <person name="Banfield J.F."/>
        </authorList>
    </citation>
    <scope>NUCLEOTIDE SEQUENCE [LARGE SCALE GENOMIC DNA]</scope>
</reference>
<dbReference type="STRING" id="1798709.A2538_01245"/>
<dbReference type="GO" id="GO:0005524">
    <property type="term" value="F:ATP binding"/>
    <property type="evidence" value="ECO:0007669"/>
    <property type="project" value="UniProtKB-KW"/>
</dbReference>
<dbReference type="GO" id="GO:0034605">
    <property type="term" value="P:cellular response to heat"/>
    <property type="evidence" value="ECO:0007669"/>
    <property type="project" value="TreeGrafter"/>
</dbReference>
<evidence type="ECO:0000256" key="1">
    <source>
        <dbReference type="ARBA" id="ARBA00022737"/>
    </source>
</evidence>